<evidence type="ECO:0000313" key="2">
    <source>
        <dbReference type="EMBL" id="EEG90173.1"/>
    </source>
</evidence>
<keyword evidence="1" id="KW-1133">Transmembrane helix</keyword>
<accession>C0B8D6</accession>
<reference evidence="2 3" key="2">
    <citation type="submission" date="2009-03" db="EMBL/GenBank/DDBJ databases">
        <title>Draft genome sequence of Coprococcus comes (ATCC 27758).</title>
        <authorList>
            <person name="Sudarsanam P."/>
            <person name="Ley R."/>
            <person name="Guruge J."/>
            <person name="Turnbaugh P.J."/>
            <person name="Mahowald M."/>
            <person name="Liep D."/>
            <person name="Gordon J."/>
        </authorList>
    </citation>
    <scope>NUCLEOTIDE SEQUENCE [LARGE SCALE GENOMIC DNA]</scope>
    <source>
        <strain evidence="2 3">ATCC 27758</strain>
    </source>
</reference>
<reference evidence="2 3" key="1">
    <citation type="submission" date="2009-02" db="EMBL/GenBank/DDBJ databases">
        <authorList>
            <person name="Fulton L."/>
            <person name="Clifton S."/>
            <person name="Fulton B."/>
            <person name="Xu J."/>
            <person name="Minx P."/>
            <person name="Pepin K.H."/>
            <person name="Johnson M."/>
            <person name="Bhonagiri V."/>
            <person name="Nash W.E."/>
            <person name="Mardis E.R."/>
            <person name="Wilson R.K."/>
        </authorList>
    </citation>
    <scope>NUCLEOTIDE SEQUENCE [LARGE SCALE GENOMIC DNA]</scope>
    <source>
        <strain evidence="2 3">ATCC 27758</strain>
    </source>
</reference>
<sequence length="172" mass="20064">MQYTEVLFFFGDKGADRIGLNGKGMTCLQKDLNDTIYLIFINLGIKRLETSRVRTHDRTVYTKIFFGDCSDWILCLINRIFFLTWTATVLKADNICSEFFNLAYNFVDHAGGRTSGNENSRTGWFAFIFLFIKLFKLSGTVFQVFDFFFQINREFVRGNNRVDLITGNRSRF</sequence>
<gene>
    <name evidence="2" type="ORF">COPCOM_01410</name>
</gene>
<dbReference type="EMBL" id="ABVR01000039">
    <property type="protein sequence ID" value="EEG90173.1"/>
    <property type="molecule type" value="Genomic_DNA"/>
</dbReference>
<feature type="transmembrane region" description="Helical" evidence="1">
    <location>
        <begin position="124"/>
        <end position="149"/>
    </location>
</feature>
<keyword evidence="1" id="KW-0812">Transmembrane</keyword>
<evidence type="ECO:0000313" key="3">
    <source>
        <dbReference type="Proteomes" id="UP000003793"/>
    </source>
</evidence>
<protein>
    <submittedName>
        <fullName evidence="2">Uncharacterized protein</fullName>
    </submittedName>
</protein>
<keyword evidence="1" id="KW-0472">Membrane</keyword>
<evidence type="ECO:0000256" key="1">
    <source>
        <dbReference type="SAM" id="Phobius"/>
    </source>
</evidence>
<comment type="caution">
    <text evidence="2">The sequence shown here is derived from an EMBL/GenBank/DDBJ whole genome shotgun (WGS) entry which is preliminary data.</text>
</comment>
<organism evidence="2 3">
    <name type="scientific">Coprococcus comes ATCC 27758</name>
    <dbReference type="NCBI Taxonomy" id="470146"/>
    <lineage>
        <taxon>Bacteria</taxon>
        <taxon>Bacillati</taxon>
        <taxon>Bacillota</taxon>
        <taxon>Clostridia</taxon>
        <taxon>Lachnospirales</taxon>
        <taxon>Lachnospiraceae</taxon>
        <taxon>Coprococcus</taxon>
    </lineage>
</organism>
<proteinExistence type="predicted"/>
<dbReference type="HOGENOM" id="CLU_1552688_0_0_9"/>
<dbReference type="AlphaFoldDB" id="C0B8D6"/>
<name>C0B8D6_9FIRM</name>
<dbReference type="Proteomes" id="UP000003793">
    <property type="component" value="Unassembled WGS sequence"/>
</dbReference>